<sequence length="314" mass="34808">MGEIHNLIETNGRQGALALDYDRKVVDAAVSYMSNEDNTVSFLYSGFAHVVLPHKRIANDAAWQVSTDRATMVVEPGRRPSLTGTPEYIGVPYGSKARLILLYLQSEAVKTQSRQVDLGGSFRSWIKLMGIPQGGKSIADVREQAERIARCRLTFEFQSTGKYSGIINQNIIDSARFFTDADGHGRTRLIDSVQLSELFFEQLMKHPIPIEESAIRSLNGLSQALDIYCWLAYRLHCLRMPTPITWAALKAQFGPGVERMAHFRSQFLSSLQMALAVYPDAKVDSNPQGLILSPSRSPVAPKLYAVKNIGGTTS</sequence>
<gene>
    <name evidence="1" type="ORF">KB213_11770</name>
</gene>
<keyword evidence="2" id="KW-1185">Reference proteome</keyword>
<proteinExistence type="predicted"/>
<dbReference type="Proteomes" id="UP000677812">
    <property type="component" value="Unassembled WGS sequence"/>
</dbReference>
<organism evidence="1 2">
    <name type="scientific">Neokomagataea anthophila</name>
    <dbReference type="NCBI Taxonomy" id="2826925"/>
    <lineage>
        <taxon>Bacteria</taxon>
        <taxon>Pseudomonadati</taxon>
        <taxon>Pseudomonadota</taxon>
        <taxon>Alphaproteobacteria</taxon>
        <taxon>Acetobacterales</taxon>
        <taxon>Acetobacteraceae</taxon>
        <taxon>Neokomagataea</taxon>
    </lineage>
</organism>
<evidence type="ECO:0000313" key="2">
    <source>
        <dbReference type="Proteomes" id="UP000677812"/>
    </source>
</evidence>
<comment type="caution">
    <text evidence="1">The sequence shown here is derived from an EMBL/GenBank/DDBJ whole genome shotgun (WGS) entry which is preliminary data.</text>
</comment>
<name>A0ABS5E9Y2_9PROT</name>
<reference evidence="1 2" key="1">
    <citation type="submission" date="2021-04" db="EMBL/GenBank/DDBJ databases">
        <title>The complete genome sequence of Neokomagataea sp. TBRC 2177.</title>
        <authorList>
            <person name="Charoenyingcharoen P."/>
            <person name="Yukphan P."/>
        </authorList>
    </citation>
    <scope>NUCLEOTIDE SEQUENCE [LARGE SCALE GENOMIC DNA]</scope>
    <source>
        <strain evidence="1 2">TBRC 2177</strain>
    </source>
</reference>
<protein>
    <submittedName>
        <fullName evidence="1">Plasmid replication initiator</fullName>
    </submittedName>
</protein>
<dbReference type="Pfam" id="PF04796">
    <property type="entry name" value="RepA_C"/>
    <property type="match status" value="1"/>
</dbReference>
<dbReference type="EMBL" id="JAGRQH010000017">
    <property type="protein sequence ID" value="MBR0560725.1"/>
    <property type="molecule type" value="Genomic_DNA"/>
</dbReference>
<accession>A0ABS5E9Y2</accession>
<dbReference type="InterPro" id="IPR006881">
    <property type="entry name" value="RepA_C"/>
</dbReference>
<evidence type="ECO:0000313" key="1">
    <source>
        <dbReference type="EMBL" id="MBR0560725.1"/>
    </source>
</evidence>